<dbReference type="InterPro" id="IPR025188">
    <property type="entry name" value="DUF4113"/>
</dbReference>
<sequence length="430" mass="48785">MFALVDVNSFYASCEAVFRPDLHGKPIVVLSNNDGCVIARSAEAKKLGITMGAPYFKQRRLFEQHGVHVFSSNYSLYGDMSQRVMLLLEAMVPRVEVYSIDEAFMDLRGVSHCHNLETFGHEVREQIKRGTHLAVGIGIAPTKTLAKLANHAAKQWPQTTGVVDLSNKLRQRKLMALIPVEEVWGVGRQISKSLRTQGIDTALKLAEMDLAYVRRNYTVVLERTVRELRGESCLNIEDAVSAKQQIVCSRSFGERITEYQDLKEAICSYAERAAEKLRGERQFCKHVSTFIKTSPFAAHELHYNNLASARLEIPTNDTRDIIKHALICLDHIWKPDKRYQKGGVMLGDFYDHGISQLNLFDECNPKPKPKPKPKPNSEALMKVLDEINNKGRGKIWFAGQGIKRDWQMKRNMLSPAYTTRFSELPIVMAH</sequence>
<keyword evidence="5" id="KW-0742">SOS response</keyword>
<dbReference type="InterPro" id="IPR017961">
    <property type="entry name" value="DNA_pol_Y-fam_little_finger"/>
</dbReference>
<comment type="similarity">
    <text evidence="1">Belongs to the DNA polymerase type-Y family.</text>
</comment>
<keyword evidence="7" id="KW-0808">Transferase</keyword>
<dbReference type="GO" id="GO:0009432">
    <property type="term" value="P:SOS response"/>
    <property type="evidence" value="ECO:0007669"/>
    <property type="project" value="UniProtKB-KW"/>
</dbReference>
<proteinExistence type="inferred from homology"/>
<dbReference type="AlphaFoldDB" id="A0ABD7Q616"/>
<evidence type="ECO:0000313" key="7">
    <source>
        <dbReference type="EMBL" id="TBL66721.1"/>
    </source>
</evidence>
<dbReference type="EC" id="2.7.7.7" evidence="7"/>
<dbReference type="Pfam" id="PF13438">
    <property type="entry name" value="DUF4113"/>
    <property type="match status" value="1"/>
</dbReference>
<protein>
    <submittedName>
        <fullName evidence="7">Translesion error-prone DNA polymerase V subunit UmuC</fullName>
        <ecNumber evidence="7">2.7.7.7</ecNumber>
    </submittedName>
</protein>
<comment type="caution">
    <text evidence="7">The sequence shown here is derived from an EMBL/GenBank/DDBJ whole genome shotgun (WGS) entry which is preliminary data.</text>
</comment>
<evidence type="ECO:0000256" key="1">
    <source>
        <dbReference type="ARBA" id="ARBA00010945"/>
    </source>
</evidence>
<gene>
    <name evidence="7" type="primary">umuC</name>
    <name evidence="7" type="ORF">EYY96_17300</name>
</gene>
<dbReference type="PANTHER" id="PTHR11076:SF34">
    <property type="entry name" value="PROTEIN UMUC"/>
    <property type="match status" value="1"/>
</dbReference>
<dbReference type="InterPro" id="IPR043128">
    <property type="entry name" value="Rev_trsase/Diguanyl_cyclase"/>
</dbReference>
<keyword evidence="2" id="KW-0227">DNA damage</keyword>
<dbReference type="PANTHER" id="PTHR11076">
    <property type="entry name" value="DNA REPAIR POLYMERASE UMUC / TRANSFERASE FAMILY MEMBER"/>
    <property type="match status" value="1"/>
</dbReference>
<feature type="domain" description="UmuC" evidence="6">
    <location>
        <begin position="2"/>
        <end position="187"/>
    </location>
</feature>
<dbReference type="Gene3D" id="3.30.70.270">
    <property type="match status" value="1"/>
</dbReference>
<evidence type="ECO:0000256" key="4">
    <source>
        <dbReference type="ARBA" id="ARBA00023204"/>
    </source>
</evidence>
<dbReference type="EMBL" id="SITJ01000076">
    <property type="protein sequence ID" value="TBL66721.1"/>
    <property type="molecule type" value="Genomic_DNA"/>
</dbReference>
<evidence type="ECO:0000313" key="8">
    <source>
        <dbReference type="Proteomes" id="UP000291600"/>
    </source>
</evidence>
<dbReference type="RefSeq" id="WP_130971383.1">
    <property type="nucleotide sequence ID" value="NZ_SITJ01000076.1"/>
</dbReference>
<dbReference type="GO" id="GO:0003887">
    <property type="term" value="F:DNA-directed DNA polymerase activity"/>
    <property type="evidence" value="ECO:0007669"/>
    <property type="project" value="UniProtKB-EC"/>
</dbReference>
<dbReference type="SUPFAM" id="SSF56672">
    <property type="entry name" value="DNA/RNA polymerases"/>
    <property type="match status" value="1"/>
</dbReference>
<evidence type="ECO:0000256" key="3">
    <source>
        <dbReference type="ARBA" id="ARBA00023199"/>
    </source>
</evidence>
<dbReference type="Gene3D" id="3.30.1490.100">
    <property type="entry name" value="DNA polymerase, Y-family, little finger domain"/>
    <property type="match status" value="1"/>
</dbReference>
<dbReference type="GO" id="GO:0006281">
    <property type="term" value="P:DNA repair"/>
    <property type="evidence" value="ECO:0007669"/>
    <property type="project" value="UniProtKB-KW"/>
</dbReference>
<dbReference type="Gene3D" id="3.40.1170.60">
    <property type="match status" value="1"/>
</dbReference>
<evidence type="ECO:0000256" key="2">
    <source>
        <dbReference type="ARBA" id="ARBA00022763"/>
    </source>
</evidence>
<keyword evidence="4" id="KW-0234">DNA repair</keyword>
<dbReference type="Proteomes" id="UP000291600">
    <property type="component" value="Unassembled WGS sequence"/>
</dbReference>
<reference evidence="7 8" key="1">
    <citation type="submission" date="2019-02" db="EMBL/GenBank/DDBJ databases">
        <title>Comparative genomic analysis of the Hafnia genus genomes.</title>
        <authorList>
            <person name="Zhiqiu Y."/>
            <person name="Chao Y."/>
            <person name="Yuhui D."/>
            <person name="Di H."/>
            <person name="Bin L."/>
        </authorList>
    </citation>
    <scope>NUCLEOTIDE SEQUENCE [LARGE SCALE GENOMIC DNA]</scope>
    <source>
        <strain evidence="7 8">PCM_1210</strain>
    </source>
</reference>
<evidence type="ECO:0000256" key="5">
    <source>
        <dbReference type="ARBA" id="ARBA00023236"/>
    </source>
</evidence>
<name>A0ABD7Q616_HAFAL</name>
<dbReference type="PROSITE" id="PS50173">
    <property type="entry name" value="UMUC"/>
    <property type="match status" value="1"/>
</dbReference>
<accession>A0ABD7Q616</accession>
<dbReference type="Pfam" id="PF00817">
    <property type="entry name" value="IMS"/>
    <property type="match status" value="1"/>
</dbReference>
<evidence type="ECO:0000259" key="6">
    <source>
        <dbReference type="PROSITE" id="PS50173"/>
    </source>
</evidence>
<dbReference type="Gene3D" id="1.10.150.20">
    <property type="entry name" value="5' to 3' exonuclease, C-terminal subdomain"/>
    <property type="match status" value="1"/>
</dbReference>
<keyword evidence="7" id="KW-0548">Nucleotidyltransferase</keyword>
<dbReference type="InterPro" id="IPR043502">
    <property type="entry name" value="DNA/RNA_pol_sf"/>
</dbReference>
<dbReference type="SUPFAM" id="SSF100879">
    <property type="entry name" value="Lesion bypass DNA polymerase (Y-family), little finger domain"/>
    <property type="match status" value="1"/>
</dbReference>
<dbReference type="InterPro" id="IPR036775">
    <property type="entry name" value="DNA_pol_Y-fam_lit_finger_sf"/>
</dbReference>
<dbReference type="NCBIfam" id="NF002955">
    <property type="entry name" value="PRK03609.1"/>
    <property type="match status" value="1"/>
</dbReference>
<dbReference type="InterPro" id="IPR001126">
    <property type="entry name" value="UmuC"/>
</dbReference>
<dbReference type="CDD" id="cd01700">
    <property type="entry name" value="PolY_Pol_V_umuC"/>
    <property type="match status" value="1"/>
</dbReference>
<keyword evidence="3" id="KW-0741">SOS mutagenesis</keyword>
<dbReference type="Pfam" id="PF11799">
    <property type="entry name" value="IMS_C"/>
    <property type="match status" value="1"/>
</dbReference>
<organism evidence="7 8">
    <name type="scientific">Hafnia alvei</name>
    <dbReference type="NCBI Taxonomy" id="569"/>
    <lineage>
        <taxon>Bacteria</taxon>
        <taxon>Pseudomonadati</taxon>
        <taxon>Pseudomonadota</taxon>
        <taxon>Gammaproteobacteria</taxon>
        <taxon>Enterobacterales</taxon>
        <taxon>Hafniaceae</taxon>
        <taxon>Hafnia</taxon>
    </lineage>
</organism>
<dbReference type="InterPro" id="IPR050116">
    <property type="entry name" value="DNA_polymerase-Y"/>
</dbReference>